<gene>
    <name evidence="2" type="ORF">GM668_18915</name>
</gene>
<proteinExistence type="predicted"/>
<dbReference type="RefSeq" id="WP_155440505.1">
    <property type="nucleotide sequence ID" value="NZ_WNLA01000013.1"/>
</dbReference>
<organism evidence="2 3">
    <name type="scientific">Pseudoduganella ginsengisoli</name>
    <dbReference type="NCBI Taxonomy" id="1462440"/>
    <lineage>
        <taxon>Bacteria</taxon>
        <taxon>Pseudomonadati</taxon>
        <taxon>Pseudomonadota</taxon>
        <taxon>Betaproteobacteria</taxon>
        <taxon>Burkholderiales</taxon>
        <taxon>Oxalobacteraceae</taxon>
        <taxon>Telluria group</taxon>
        <taxon>Pseudoduganella</taxon>
    </lineage>
</organism>
<evidence type="ECO:0000313" key="3">
    <source>
        <dbReference type="Proteomes" id="UP000484015"/>
    </source>
</evidence>
<feature type="compositionally biased region" description="Polar residues" evidence="1">
    <location>
        <begin position="15"/>
        <end position="35"/>
    </location>
</feature>
<comment type="caution">
    <text evidence="2">The sequence shown here is derived from an EMBL/GenBank/DDBJ whole genome shotgun (WGS) entry which is preliminary data.</text>
</comment>
<evidence type="ECO:0000313" key="2">
    <source>
        <dbReference type="EMBL" id="MTW04157.1"/>
    </source>
</evidence>
<dbReference type="Proteomes" id="UP000484015">
    <property type="component" value="Unassembled WGS sequence"/>
</dbReference>
<keyword evidence="3" id="KW-1185">Reference proteome</keyword>
<feature type="compositionally biased region" description="Basic and acidic residues" evidence="1">
    <location>
        <begin position="43"/>
        <end position="57"/>
    </location>
</feature>
<protein>
    <submittedName>
        <fullName evidence="2">Uncharacterized protein</fullName>
    </submittedName>
</protein>
<name>A0A6L6Q2U4_9BURK</name>
<sequence length="84" mass="9577">MSKQRHKKTARTEKNMQWQNTQGMQQGTALNQQSAREAAASTTHRDRTTGARGDSTHQRYTSNVQKDDMRRAQGGKTRTDKEIT</sequence>
<reference evidence="2 3" key="1">
    <citation type="submission" date="2019-11" db="EMBL/GenBank/DDBJ databases">
        <title>Type strains purchased from KCTC, JCM and DSMZ.</title>
        <authorList>
            <person name="Lu H."/>
        </authorList>
    </citation>
    <scope>NUCLEOTIDE SEQUENCE [LARGE SCALE GENOMIC DNA]</scope>
    <source>
        <strain evidence="2 3">KCTC 42409</strain>
    </source>
</reference>
<feature type="region of interest" description="Disordered" evidence="1">
    <location>
        <begin position="1"/>
        <end position="84"/>
    </location>
</feature>
<dbReference type="OrthoDB" id="9963213at2"/>
<accession>A0A6L6Q2U4</accession>
<dbReference type="EMBL" id="WNLA01000013">
    <property type="protein sequence ID" value="MTW04157.1"/>
    <property type="molecule type" value="Genomic_DNA"/>
</dbReference>
<evidence type="ECO:0000256" key="1">
    <source>
        <dbReference type="SAM" id="MobiDB-lite"/>
    </source>
</evidence>
<dbReference type="AlphaFoldDB" id="A0A6L6Q2U4"/>
<feature type="compositionally biased region" description="Basic and acidic residues" evidence="1">
    <location>
        <begin position="65"/>
        <end position="84"/>
    </location>
</feature>